<proteinExistence type="predicted"/>
<feature type="region of interest" description="Disordered" evidence="1">
    <location>
        <begin position="57"/>
        <end position="185"/>
    </location>
</feature>
<reference evidence="2 3" key="1">
    <citation type="submission" date="2019-05" db="EMBL/GenBank/DDBJ databases">
        <title>Another draft genome of Portunus trituberculatus and its Hox gene families provides insights of decapod evolution.</title>
        <authorList>
            <person name="Jeong J.-H."/>
            <person name="Song I."/>
            <person name="Kim S."/>
            <person name="Choi T."/>
            <person name="Kim D."/>
            <person name="Ryu S."/>
            <person name="Kim W."/>
        </authorList>
    </citation>
    <scope>NUCLEOTIDE SEQUENCE [LARGE SCALE GENOMIC DNA]</scope>
    <source>
        <tissue evidence="2">Muscle</tissue>
    </source>
</reference>
<feature type="compositionally biased region" description="Pro residues" evidence="1">
    <location>
        <begin position="157"/>
        <end position="168"/>
    </location>
</feature>
<comment type="caution">
    <text evidence="2">The sequence shown here is derived from an EMBL/GenBank/DDBJ whole genome shotgun (WGS) entry which is preliminary data.</text>
</comment>
<dbReference type="AlphaFoldDB" id="A0A5B7I3G9"/>
<dbReference type="Proteomes" id="UP000324222">
    <property type="component" value="Unassembled WGS sequence"/>
</dbReference>
<organism evidence="2 3">
    <name type="scientific">Portunus trituberculatus</name>
    <name type="common">Swimming crab</name>
    <name type="synonym">Neptunus trituberculatus</name>
    <dbReference type="NCBI Taxonomy" id="210409"/>
    <lineage>
        <taxon>Eukaryota</taxon>
        <taxon>Metazoa</taxon>
        <taxon>Ecdysozoa</taxon>
        <taxon>Arthropoda</taxon>
        <taxon>Crustacea</taxon>
        <taxon>Multicrustacea</taxon>
        <taxon>Malacostraca</taxon>
        <taxon>Eumalacostraca</taxon>
        <taxon>Eucarida</taxon>
        <taxon>Decapoda</taxon>
        <taxon>Pleocyemata</taxon>
        <taxon>Brachyura</taxon>
        <taxon>Eubrachyura</taxon>
        <taxon>Portunoidea</taxon>
        <taxon>Portunidae</taxon>
        <taxon>Portuninae</taxon>
        <taxon>Portunus</taxon>
    </lineage>
</organism>
<evidence type="ECO:0000256" key="1">
    <source>
        <dbReference type="SAM" id="MobiDB-lite"/>
    </source>
</evidence>
<accession>A0A5B7I3G9</accession>
<evidence type="ECO:0000313" key="2">
    <source>
        <dbReference type="EMBL" id="MPC79931.1"/>
    </source>
</evidence>
<keyword evidence="3" id="KW-1185">Reference proteome</keyword>
<gene>
    <name evidence="2" type="ORF">E2C01_074488</name>
</gene>
<sequence length="218" mass="23874">MCSTITYSPGSKISVSWDKRQQIDFLLSSSCCLSSINTVSTQLPNWRTARVLSERAAPPALRHRPRLESQTSSVVHKPRFGHKRSSRLEAELQSDMHESVTPPRHPTRLLQGPVSGSTCTSSINPPRPGHRSEDRASQASPAPDHLTTNPTQQARPIPSPRTISPPPRTTAGHPRTAGPGSLASPLVGHTSWSTFPLAEVHWPLKTVTSLVKYTYTSR</sequence>
<dbReference type="EMBL" id="VSRR010052475">
    <property type="protein sequence ID" value="MPC79931.1"/>
    <property type="molecule type" value="Genomic_DNA"/>
</dbReference>
<feature type="compositionally biased region" description="Basic and acidic residues" evidence="1">
    <location>
        <begin position="86"/>
        <end position="98"/>
    </location>
</feature>
<name>A0A5B7I3G9_PORTR</name>
<evidence type="ECO:0000313" key="3">
    <source>
        <dbReference type="Proteomes" id="UP000324222"/>
    </source>
</evidence>
<protein>
    <submittedName>
        <fullName evidence="2">Uncharacterized protein</fullName>
    </submittedName>
</protein>
<feature type="compositionally biased region" description="Basic residues" evidence="1">
    <location>
        <begin position="76"/>
        <end position="85"/>
    </location>
</feature>
<feature type="compositionally biased region" description="Polar residues" evidence="1">
    <location>
        <begin position="114"/>
        <end position="124"/>
    </location>
</feature>